<dbReference type="Pfam" id="PF03965">
    <property type="entry name" value="Penicillinase_R"/>
    <property type="match status" value="1"/>
</dbReference>
<evidence type="ECO:0000256" key="1">
    <source>
        <dbReference type="ARBA" id="ARBA00011046"/>
    </source>
</evidence>
<sequence length="146" mass="16949">MSEINATKMSPAEWELMRIIWTKKGASSSEVIELMQEKRSWTESTIKTLLRRLVSKKMLTTHKDGRKFIYHPTIKEKDAMNETVSELFEHLCNMKKGQVIINLLSKLELSKNDIQKMQEILVKKEQFAPKMVSCDCLPKEIKDGCC</sequence>
<dbReference type="NCBIfam" id="TIGR02698">
    <property type="entry name" value="CopY_TcrY"/>
    <property type="match status" value="1"/>
</dbReference>
<dbReference type="RefSeq" id="WP_057829722.1">
    <property type="nucleotide sequence ID" value="NZ_AYZE01000016.1"/>
</dbReference>
<keyword evidence="6" id="KW-1185">Reference proteome</keyword>
<dbReference type="Gene3D" id="1.10.10.10">
    <property type="entry name" value="Winged helix-like DNA-binding domain superfamily/Winged helix DNA-binding domain"/>
    <property type="match status" value="1"/>
</dbReference>
<evidence type="ECO:0000313" key="6">
    <source>
        <dbReference type="Proteomes" id="UP000051131"/>
    </source>
</evidence>
<dbReference type="PATRIC" id="fig|1423729.3.peg.1532"/>
<keyword evidence="2" id="KW-0805">Transcription regulation</keyword>
<evidence type="ECO:0000256" key="4">
    <source>
        <dbReference type="ARBA" id="ARBA00023163"/>
    </source>
</evidence>
<dbReference type="GO" id="GO:0003677">
    <property type="term" value="F:DNA binding"/>
    <property type="evidence" value="ECO:0007669"/>
    <property type="project" value="UniProtKB-KW"/>
</dbReference>
<dbReference type="Proteomes" id="UP000051131">
    <property type="component" value="Unassembled WGS sequence"/>
</dbReference>
<comment type="caution">
    <text evidence="5">The sequence shown here is derived from an EMBL/GenBank/DDBJ whole genome shotgun (WGS) entry which is preliminary data.</text>
</comment>
<organism evidence="5 6">
    <name type="scientific">Liquorilactobacillus cacaonum DSM 21116</name>
    <dbReference type="NCBI Taxonomy" id="1423729"/>
    <lineage>
        <taxon>Bacteria</taxon>
        <taxon>Bacillati</taxon>
        <taxon>Bacillota</taxon>
        <taxon>Bacilli</taxon>
        <taxon>Lactobacillales</taxon>
        <taxon>Lactobacillaceae</taxon>
        <taxon>Liquorilactobacillus</taxon>
    </lineage>
</organism>
<keyword evidence="3" id="KW-0238">DNA-binding</keyword>
<dbReference type="AlphaFoldDB" id="A0A0R2CEL4"/>
<name>A0A0R2CEL4_9LACO</name>
<dbReference type="InterPro" id="IPR036388">
    <property type="entry name" value="WH-like_DNA-bd_sf"/>
</dbReference>
<evidence type="ECO:0000256" key="2">
    <source>
        <dbReference type="ARBA" id="ARBA00023015"/>
    </source>
</evidence>
<dbReference type="PIRSF" id="PIRSF019455">
    <property type="entry name" value="CopR_AtkY"/>
    <property type="match status" value="1"/>
</dbReference>
<dbReference type="InterPro" id="IPR014071">
    <property type="entry name" value="Cu_transp_CopY/TcrY"/>
</dbReference>
<gene>
    <name evidence="5" type="ORF">FC80_GL001510</name>
</gene>
<dbReference type="STRING" id="1423729.FC80_GL001510"/>
<evidence type="ECO:0000313" key="5">
    <source>
        <dbReference type="EMBL" id="KRM90173.1"/>
    </source>
</evidence>
<dbReference type="EMBL" id="AYZE01000016">
    <property type="protein sequence ID" value="KRM90173.1"/>
    <property type="molecule type" value="Genomic_DNA"/>
</dbReference>
<dbReference type="InterPro" id="IPR036390">
    <property type="entry name" value="WH_DNA-bd_sf"/>
</dbReference>
<dbReference type="InterPro" id="IPR005650">
    <property type="entry name" value="BlaI_family"/>
</dbReference>
<comment type="similarity">
    <text evidence="1">Belongs to the BlaI transcriptional regulatory family.</text>
</comment>
<proteinExistence type="inferred from homology"/>
<accession>A0A0R2CEL4</accession>
<dbReference type="OrthoDB" id="1849040at2"/>
<keyword evidence="4" id="KW-0804">Transcription</keyword>
<dbReference type="SUPFAM" id="SSF46785">
    <property type="entry name" value="Winged helix' DNA-binding domain"/>
    <property type="match status" value="1"/>
</dbReference>
<reference evidence="5 6" key="1">
    <citation type="journal article" date="2015" name="Genome Announc.">
        <title>Expanding the biotechnology potential of lactobacilli through comparative genomics of 213 strains and associated genera.</title>
        <authorList>
            <person name="Sun Z."/>
            <person name="Harris H.M."/>
            <person name="McCann A."/>
            <person name="Guo C."/>
            <person name="Argimon S."/>
            <person name="Zhang W."/>
            <person name="Yang X."/>
            <person name="Jeffery I.B."/>
            <person name="Cooney J.C."/>
            <person name="Kagawa T.F."/>
            <person name="Liu W."/>
            <person name="Song Y."/>
            <person name="Salvetti E."/>
            <person name="Wrobel A."/>
            <person name="Rasinkangas P."/>
            <person name="Parkhill J."/>
            <person name="Rea M.C."/>
            <person name="O'Sullivan O."/>
            <person name="Ritari J."/>
            <person name="Douillard F.P."/>
            <person name="Paul Ross R."/>
            <person name="Yang R."/>
            <person name="Briner A.E."/>
            <person name="Felis G.E."/>
            <person name="de Vos W.M."/>
            <person name="Barrangou R."/>
            <person name="Klaenhammer T.R."/>
            <person name="Caufield P.W."/>
            <person name="Cui Y."/>
            <person name="Zhang H."/>
            <person name="O'Toole P.W."/>
        </authorList>
    </citation>
    <scope>NUCLEOTIDE SEQUENCE [LARGE SCALE GENOMIC DNA]</scope>
    <source>
        <strain evidence="5 6">DSM 21116</strain>
    </source>
</reference>
<evidence type="ECO:0000256" key="3">
    <source>
        <dbReference type="ARBA" id="ARBA00023125"/>
    </source>
</evidence>
<dbReference type="GO" id="GO:0045892">
    <property type="term" value="P:negative regulation of DNA-templated transcription"/>
    <property type="evidence" value="ECO:0007669"/>
    <property type="project" value="InterPro"/>
</dbReference>
<protein>
    <submittedName>
        <fullName evidence="5">Transcriptional regulator</fullName>
    </submittedName>
</protein>